<reference evidence="2 3" key="1">
    <citation type="submission" date="2020-04" db="EMBL/GenBank/DDBJ databases">
        <title>Usitatibacter rugosus gen. nov., sp. nov. and Usitatibacter palustris sp. nov., novel members of Usitatibacteraceae fam. nov. within the order Nitrosomonadales isolated from soil.</title>
        <authorList>
            <person name="Huber K.J."/>
            <person name="Neumann-Schaal M."/>
            <person name="Geppert A."/>
            <person name="Luckner M."/>
            <person name="Wanner G."/>
            <person name="Overmann J."/>
        </authorList>
    </citation>
    <scope>NUCLEOTIDE SEQUENCE [LARGE SCALE GENOMIC DNA]</scope>
    <source>
        <strain evidence="2 3">0125_3</strain>
    </source>
</reference>
<gene>
    <name evidence="2" type="ORF">DSM104443_02313</name>
</gene>
<dbReference type="Proteomes" id="UP000501534">
    <property type="component" value="Chromosome"/>
</dbReference>
<organism evidence="2 3">
    <name type="scientific">Usitatibacter rugosus</name>
    <dbReference type="NCBI Taxonomy" id="2732067"/>
    <lineage>
        <taxon>Bacteria</taxon>
        <taxon>Pseudomonadati</taxon>
        <taxon>Pseudomonadota</taxon>
        <taxon>Betaproteobacteria</taxon>
        <taxon>Nitrosomonadales</taxon>
        <taxon>Usitatibacteraceae</taxon>
        <taxon>Usitatibacter</taxon>
    </lineage>
</organism>
<dbReference type="RefSeq" id="WP_171092426.1">
    <property type="nucleotide sequence ID" value="NZ_CP053069.1"/>
</dbReference>
<dbReference type="InterPro" id="IPR001466">
    <property type="entry name" value="Beta-lactam-related"/>
</dbReference>
<evidence type="ECO:0000313" key="2">
    <source>
        <dbReference type="EMBL" id="QJR11240.1"/>
    </source>
</evidence>
<keyword evidence="3" id="KW-1185">Reference proteome</keyword>
<protein>
    <recommendedName>
        <fullName evidence="1">Beta-lactamase-related domain-containing protein</fullName>
    </recommendedName>
</protein>
<dbReference type="Pfam" id="PF00144">
    <property type="entry name" value="Beta-lactamase"/>
    <property type="match status" value="1"/>
</dbReference>
<dbReference type="AlphaFoldDB" id="A0A6M4GVC4"/>
<dbReference type="InterPro" id="IPR012338">
    <property type="entry name" value="Beta-lactam/transpept-like"/>
</dbReference>
<dbReference type="EMBL" id="CP053069">
    <property type="protein sequence ID" value="QJR11240.1"/>
    <property type="molecule type" value="Genomic_DNA"/>
</dbReference>
<name>A0A6M4GVC4_9PROT</name>
<dbReference type="InterPro" id="IPR050789">
    <property type="entry name" value="Diverse_Enzym_Activities"/>
</dbReference>
<proteinExistence type="predicted"/>
<dbReference type="PANTHER" id="PTHR43283:SF7">
    <property type="entry name" value="BETA-LACTAMASE-RELATED DOMAIN-CONTAINING PROTEIN"/>
    <property type="match status" value="1"/>
</dbReference>
<dbReference type="KEGG" id="uru:DSM104443_02313"/>
<feature type="domain" description="Beta-lactamase-related" evidence="1">
    <location>
        <begin position="32"/>
        <end position="310"/>
    </location>
</feature>
<evidence type="ECO:0000259" key="1">
    <source>
        <dbReference type="Pfam" id="PF00144"/>
    </source>
</evidence>
<accession>A0A6M4GVC4</accession>
<evidence type="ECO:0000313" key="3">
    <source>
        <dbReference type="Proteomes" id="UP000501534"/>
    </source>
</evidence>
<sequence length="331" mass="37536">MTTETWPGEHWSAMESPAKRGWSLAALDEARAFGDQIGSAAVMIVQGGEVVSQWGEIERRYKCHSIRKSLLSALIGLHVDTGEIDLNKTMGELNIDDVEGLSPREKAAKVIDLLMARSGVYHPTGYETDYMKNLKPARHSQGPGTWWCYNNWDFNALGTIFEQCTGRSIFEDFRDRIALRVGMQDYRYDDTRRDGSYVPFDVSIHRAYPFRLSSRDLARFGLLFLRGGRWKEQQVLPEKWVRLSTRSYSHAGERGGYGYMWWIAQGSVHFPQMEVPEGTYTARGAGGHYIVVIPSHDLVIVHRADTDEPHKKVEGIAFGALLERILAAHSR</sequence>
<dbReference type="Gene3D" id="3.40.710.10">
    <property type="entry name" value="DD-peptidase/beta-lactamase superfamily"/>
    <property type="match status" value="1"/>
</dbReference>
<dbReference type="PANTHER" id="PTHR43283">
    <property type="entry name" value="BETA-LACTAMASE-RELATED"/>
    <property type="match status" value="1"/>
</dbReference>
<dbReference type="SUPFAM" id="SSF56601">
    <property type="entry name" value="beta-lactamase/transpeptidase-like"/>
    <property type="match status" value="1"/>
</dbReference>